<dbReference type="InterPro" id="IPR000073">
    <property type="entry name" value="AB_hydrolase_1"/>
</dbReference>
<keyword evidence="2" id="KW-0732">Signal</keyword>
<gene>
    <name evidence="6" type="ORF">C7402_11282</name>
</gene>
<dbReference type="PANTHER" id="PTHR43248">
    <property type="entry name" value="2-SUCCINYL-6-HYDROXY-2,4-CYCLOHEXADIENE-1-CARBOXYLATE SYNTHASE"/>
    <property type="match status" value="1"/>
</dbReference>
<keyword evidence="7" id="KW-1185">Reference proteome</keyword>
<comment type="caution">
    <text evidence="6">The sequence shown here is derived from an EMBL/GenBank/DDBJ whole genome shotgun (WGS) entry which is preliminary data.</text>
</comment>
<dbReference type="InterPro" id="IPR029058">
    <property type="entry name" value="AB_hydrolase_fold"/>
</dbReference>
<accession>A0ABX5KNA3</accession>
<dbReference type="PROSITE" id="PS51257">
    <property type="entry name" value="PROKAR_LIPOPROTEIN"/>
    <property type="match status" value="1"/>
</dbReference>
<evidence type="ECO:0000259" key="5">
    <source>
        <dbReference type="Pfam" id="PF08386"/>
    </source>
</evidence>
<name>A0ABX5KNA3_9BURK</name>
<dbReference type="Pfam" id="PF08386">
    <property type="entry name" value="Abhydrolase_4"/>
    <property type="match status" value="1"/>
</dbReference>
<dbReference type="Pfam" id="PF00561">
    <property type="entry name" value="Abhydrolase_1"/>
    <property type="match status" value="1"/>
</dbReference>
<feature type="domain" description="Peptidase S33 tripeptidyl aminopeptidase-like C-terminal" evidence="5">
    <location>
        <begin position="455"/>
        <end position="546"/>
    </location>
</feature>
<dbReference type="SUPFAM" id="SSF53474">
    <property type="entry name" value="alpha/beta-Hydrolases"/>
    <property type="match status" value="1"/>
</dbReference>
<evidence type="ECO:0000256" key="2">
    <source>
        <dbReference type="ARBA" id="ARBA00022729"/>
    </source>
</evidence>
<protein>
    <submittedName>
        <fullName evidence="6">TAP-like protein</fullName>
    </submittedName>
</protein>
<evidence type="ECO:0000259" key="4">
    <source>
        <dbReference type="Pfam" id="PF00561"/>
    </source>
</evidence>
<sequence length="594" mass="61636">MNKKLESLGFFALLLSVSGLYGCSGGSTDTGADTALAPYYTQAVAWHDCSSDYFSGLDQGALSQLSARTRCATMNVPLDYDDLSKGSVGIGVLKVSAGKPESRLGAIWTNPGGPGVSGLNEALDVSQLLLIGNPSDSVGAKLLQLSDSYDVIGFDPRGVGSSVQLVCSSIAAGPALTVYTDRSAAAIDALVDDARAEAAACGGTPLTPYINTEYTARDMEVMRAALGYDKLNYFGTSYGTTLGAGYASLFPDRTGRMVLDSVVDITLPLVEYAPAQAPALQHVLDGIVAPYVASHDDLFGLGASVDDVRSISRRGPAWLTSWLGGAVYHSLFAQSQIDGVVTYMAVVNGIIDLLAANPAMSPRELKSAVDGRQFLPQASERMEARAHEIAAGAVDAYVASSSGSTKPVGLAVGAAANAAVTCNDGALTHRDQQYWTDLGNSLAQSAPLRGGSVSSVPCLYWPFTARKALPFERAANLPMLLLEDENDGATPLAGARATAALLKGSRLLIQDTDYSHGALFTDSTCVLGYAVDYLLNGSLPPADTICVGKGLPAGTQTATAASGVAANAQTQTATTYTDPAQAEAVLKKLRDMVQ</sequence>
<proteinExistence type="inferred from homology"/>
<reference evidence="6 7" key="1">
    <citation type="submission" date="2018-05" db="EMBL/GenBank/DDBJ databases">
        <title>Genomic Encyclopedia of Type Strains, Phase IV (KMG-V): Genome sequencing to study the core and pangenomes of soil and plant-associated prokaryotes.</title>
        <authorList>
            <person name="Whitman W."/>
        </authorList>
    </citation>
    <scope>NUCLEOTIDE SEQUENCE [LARGE SCALE GENOMIC DNA]</scope>
    <source>
        <strain evidence="6 7">SCZa-39</strain>
    </source>
</reference>
<dbReference type="Gene3D" id="3.40.50.1820">
    <property type="entry name" value="alpha/beta hydrolase"/>
    <property type="match status" value="2"/>
</dbReference>
<dbReference type="InterPro" id="IPR051601">
    <property type="entry name" value="Serine_prot/Carboxylest_S33"/>
</dbReference>
<comment type="similarity">
    <text evidence="1">Belongs to the peptidase S33 family.</text>
</comment>
<dbReference type="Proteomes" id="UP000245712">
    <property type="component" value="Unassembled WGS sequence"/>
</dbReference>
<feature type="domain" description="AB hydrolase-1" evidence="4">
    <location>
        <begin position="145"/>
        <end position="290"/>
    </location>
</feature>
<dbReference type="EMBL" id="QEOB01000012">
    <property type="protein sequence ID" value="PVX79895.1"/>
    <property type="molecule type" value="Genomic_DNA"/>
</dbReference>
<keyword evidence="3" id="KW-0378">Hydrolase</keyword>
<organism evidence="6 7">
    <name type="scientific">Paraburkholderia unamae</name>
    <dbReference type="NCBI Taxonomy" id="219649"/>
    <lineage>
        <taxon>Bacteria</taxon>
        <taxon>Pseudomonadati</taxon>
        <taxon>Pseudomonadota</taxon>
        <taxon>Betaproteobacteria</taxon>
        <taxon>Burkholderiales</taxon>
        <taxon>Burkholderiaceae</taxon>
        <taxon>Paraburkholderia</taxon>
    </lineage>
</organism>
<dbReference type="RefSeq" id="WP_116612463.1">
    <property type="nucleotide sequence ID" value="NZ_QEOB01000012.1"/>
</dbReference>
<evidence type="ECO:0000313" key="6">
    <source>
        <dbReference type="EMBL" id="PVX79895.1"/>
    </source>
</evidence>
<evidence type="ECO:0000313" key="7">
    <source>
        <dbReference type="Proteomes" id="UP000245712"/>
    </source>
</evidence>
<dbReference type="InterPro" id="IPR013595">
    <property type="entry name" value="Pept_S33_TAP-like_C"/>
</dbReference>
<dbReference type="PANTHER" id="PTHR43248:SF29">
    <property type="entry name" value="TRIPEPTIDYL AMINOPEPTIDASE"/>
    <property type="match status" value="1"/>
</dbReference>
<evidence type="ECO:0000256" key="3">
    <source>
        <dbReference type="ARBA" id="ARBA00022801"/>
    </source>
</evidence>
<evidence type="ECO:0000256" key="1">
    <source>
        <dbReference type="ARBA" id="ARBA00010088"/>
    </source>
</evidence>